<dbReference type="Gene3D" id="1.20.1640.10">
    <property type="entry name" value="Multidrug efflux transporter AcrB transmembrane domain"/>
    <property type="match status" value="2"/>
</dbReference>
<dbReference type="RefSeq" id="WP_064038608.1">
    <property type="nucleotide sequence ID" value="NZ_LUUH01000100.1"/>
</dbReference>
<feature type="transmembrane region" description="Helical" evidence="1">
    <location>
        <begin position="692"/>
        <end position="710"/>
    </location>
</feature>
<reference evidence="2 3" key="1">
    <citation type="submission" date="2016-03" db="EMBL/GenBank/DDBJ databases">
        <authorList>
            <person name="Ploux O."/>
        </authorList>
    </citation>
    <scope>NUCLEOTIDE SEQUENCE [LARGE SCALE GENOMIC DNA]</scope>
    <source>
        <strain evidence="2 3">R-45371</strain>
    </source>
</reference>
<dbReference type="PANTHER" id="PTHR33406:SF13">
    <property type="entry name" value="MEMBRANE PROTEIN YDFJ"/>
    <property type="match status" value="1"/>
</dbReference>
<dbReference type="GO" id="GO:0005886">
    <property type="term" value="C:plasma membrane"/>
    <property type="evidence" value="ECO:0007669"/>
    <property type="project" value="TreeGrafter"/>
</dbReference>
<evidence type="ECO:0000313" key="2">
    <source>
        <dbReference type="EMBL" id="OAH97437.1"/>
    </source>
</evidence>
<evidence type="ECO:0000313" key="3">
    <source>
        <dbReference type="Proteomes" id="UP000077763"/>
    </source>
</evidence>
<feature type="transmembrane region" description="Helical" evidence="1">
    <location>
        <begin position="641"/>
        <end position="658"/>
    </location>
</feature>
<dbReference type="AlphaFoldDB" id="A0A177LVD0"/>
<keyword evidence="1" id="KW-1133">Transmembrane helix</keyword>
<feature type="transmembrane region" description="Helical" evidence="1">
    <location>
        <begin position="258"/>
        <end position="278"/>
    </location>
</feature>
<feature type="transmembrane region" description="Helical" evidence="1">
    <location>
        <begin position="347"/>
        <end position="371"/>
    </location>
</feature>
<feature type="transmembrane region" description="Helical" evidence="1">
    <location>
        <begin position="426"/>
        <end position="445"/>
    </location>
</feature>
<feature type="transmembrane region" description="Helical" evidence="1">
    <location>
        <begin position="722"/>
        <end position="743"/>
    </location>
</feature>
<name>A0A177LVD0_METMH</name>
<dbReference type="InterPro" id="IPR050545">
    <property type="entry name" value="Mycobact_MmpL"/>
</dbReference>
<keyword evidence="1" id="KW-0812">Transmembrane</keyword>
<comment type="caution">
    <text evidence="2">The sequence shown here is derived from an EMBL/GenBank/DDBJ whole genome shotgun (WGS) entry which is preliminary data.</text>
</comment>
<gene>
    <name evidence="2" type="ORF">A1353_22860</name>
</gene>
<feature type="transmembrane region" description="Helical" evidence="1">
    <location>
        <begin position="749"/>
        <end position="771"/>
    </location>
</feature>
<organism evidence="2 3">
    <name type="scientific">Methylomonas methanica</name>
    <dbReference type="NCBI Taxonomy" id="421"/>
    <lineage>
        <taxon>Bacteria</taxon>
        <taxon>Pseudomonadati</taxon>
        <taxon>Pseudomonadota</taxon>
        <taxon>Gammaproteobacteria</taxon>
        <taxon>Methylococcales</taxon>
        <taxon>Methylococcaceae</taxon>
        <taxon>Methylomonas</taxon>
    </lineage>
</organism>
<keyword evidence="1" id="KW-0472">Membrane</keyword>
<proteinExistence type="predicted"/>
<feature type="transmembrane region" description="Helical" evidence="1">
    <location>
        <begin position="377"/>
        <end position="396"/>
    </location>
</feature>
<dbReference type="EMBL" id="LUUH01000100">
    <property type="protein sequence ID" value="OAH97437.1"/>
    <property type="molecule type" value="Genomic_DNA"/>
</dbReference>
<evidence type="ECO:0000256" key="1">
    <source>
        <dbReference type="SAM" id="Phobius"/>
    </source>
</evidence>
<sequence length="777" mass="83941">MSFVWRKRWFVLLFPLLLAITFWQIKVETDLNAFFTATDDEDSRLLAGLLKSGELSRRYLLVVEKIEPTPAAGISNPGETPNSVAALSARLVTQLAKLDDVEQVWPADQPPRDWIDAVASYAPYHARLFSLNPEADAPALFDSTQLAAKAEGLKQALLSPQGSFVKAIAKQDPLLLSLNGFKALQGQFQQQAKLGSGGALILQSRPAALDSEAQTRLQAAIHANFDSLNEVAGGAFKLSMAGVPVFSVAAQSEISQDVTLVSVVSSLAVALVFLFLFHSFSALHWVMMVQGASFVLGTLTTALVFPQVHSLTLALGASLIGISSDYPIHVMVHCAKHRNTPLTAVRLLWPSLLMGGLTTVIGYGALGFTGFPGFEQIAVFALASIIASLGLTRWVLPALLTNSSLHSAHLPGIAAWVDFCGKHRKILLGLFAVGVVLAGLCLPQIRWMDDMQKLAVDMDLLKQQDAAVRSHFSSIEPGRFVLIQADDWETALQRSEAAERRLQSLKQAGVVSEYHGLFPWLVSAQLQAENAKFYQGVTTPAFQQAWQAGLAKAGLSVEKLGNLLPAAPEPLLPENVMASSVRHILSGQIVTGQTGVMLSLWLGEHDPDKLIAGLAGLEGTRYFSQKDQLDHLASKYRDRSLVMLGIGIGVMALFIWLQQRDMRKVLLTLLPSLASVLFIFATWALMGEEVSFLHVIGLLLSVSLCVDYGIFFIENRGKDADVTYHAIASSTLTTIASFGALGLGKTPTLPILALSVSLGVSLGFLLCPLLIQKPTNK</sequence>
<feature type="transmembrane region" description="Helical" evidence="1">
    <location>
        <begin position="665"/>
        <end position="686"/>
    </location>
</feature>
<dbReference type="SUPFAM" id="SSF82866">
    <property type="entry name" value="Multidrug efflux transporter AcrB transmembrane domain"/>
    <property type="match status" value="2"/>
</dbReference>
<accession>A0A177LVD0</accession>
<feature type="transmembrane region" description="Helical" evidence="1">
    <location>
        <begin position="311"/>
        <end position="335"/>
    </location>
</feature>
<dbReference type="PANTHER" id="PTHR33406">
    <property type="entry name" value="MEMBRANE PROTEIN MJ1562-RELATED"/>
    <property type="match status" value="1"/>
</dbReference>
<dbReference type="Proteomes" id="UP000077763">
    <property type="component" value="Unassembled WGS sequence"/>
</dbReference>
<protein>
    <recommendedName>
        <fullName evidence="4">Exporter</fullName>
    </recommendedName>
</protein>
<evidence type="ECO:0008006" key="4">
    <source>
        <dbReference type="Google" id="ProtNLM"/>
    </source>
</evidence>